<evidence type="ECO:0008006" key="4">
    <source>
        <dbReference type="Google" id="ProtNLM"/>
    </source>
</evidence>
<keyword evidence="1" id="KW-0175">Coiled coil</keyword>
<dbReference type="InterPro" id="IPR051861">
    <property type="entry name" value="NET_actin-binding_domain"/>
</dbReference>
<dbReference type="STRING" id="694270.A0A395SKJ4"/>
<name>A0A395SKJ4_9HYPO</name>
<dbReference type="PANTHER" id="PTHR32258:SF28">
    <property type="entry name" value="PROTEIN NETWORKED 3A-RELATED"/>
    <property type="match status" value="1"/>
</dbReference>
<dbReference type="EMBL" id="PXOG01000147">
    <property type="protein sequence ID" value="RGP72612.1"/>
    <property type="molecule type" value="Genomic_DNA"/>
</dbReference>
<evidence type="ECO:0000313" key="3">
    <source>
        <dbReference type="Proteomes" id="UP000266234"/>
    </source>
</evidence>
<protein>
    <recommendedName>
        <fullName evidence="4">Hard-surface inducible</fullName>
    </recommendedName>
</protein>
<dbReference type="Proteomes" id="UP000266234">
    <property type="component" value="Unassembled WGS sequence"/>
</dbReference>
<dbReference type="PANTHER" id="PTHR32258">
    <property type="entry name" value="PROTEIN NETWORKED 4A"/>
    <property type="match status" value="1"/>
</dbReference>
<dbReference type="AlphaFoldDB" id="A0A395SKJ4"/>
<evidence type="ECO:0000313" key="2">
    <source>
        <dbReference type="EMBL" id="RGP72612.1"/>
    </source>
</evidence>
<accession>A0A395SKJ4</accession>
<feature type="coiled-coil region" evidence="1">
    <location>
        <begin position="310"/>
        <end position="537"/>
    </location>
</feature>
<sequence>MFVYQGKLNWYDYANNETITIIFPHNHVRPSDPVYVFSQWTKSALGFKKVKWFQTILVQDMKKVDGSDNVTFTLPGSWYTFKITTEASYSKINVDMSSLSGGHVPTFTLLRTYQPNGSMELKSPLRIWTGPINISDNAVEEQAIFVSPNGLDNGNDIFASWQWTKSPSGKAKETACYSTRMSEVSGNGGIATFSFQAHTNITSKFNDKTGELSVSLQDNGKQVNIGNLSLWTKIIPYSHSFNEEELAPPQKKELPVRSPQPQATLRRVVEPMPFPKTLLETLTHGAAFIEQAGYLTVQAENRFKALDLDYHKQVDLVNDLKKAKQNLEAEIARLIDELKKAKDRAKDADEKAERERKNLQDEIDKLRKKIKELEDHDIKDEDIIKELREENANLQSQVDKLKEQVDKALAEQKRLAADILALQGRIGALEMENLALRNELDAAKALSNRLSDEVKSLKAKLSEAQDANKRLAADLANSQKEHAQTKAKLSEVEIKLRDTEATLKKTAGELESTKKTLADTEQQRKDALARAVLAEKDLKISKARHEESKEDKKSADVKSKSWEDAVDELQDLIIREQVEFEGWAEINKRFKDIKNGRY</sequence>
<evidence type="ECO:0000256" key="1">
    <source>
        <dbReference type="SAM" id="Coils"/>
    </source>
</evidence>
<comment type="caution">
    <text evidence="2">The sequence shown here is derived from an EMBL/GenBank/DDBJ whole genome shotgun (WGS) entry which is preliminary data.</text>
</comment>
<keyword evidence="3" id="KW-1185">Reference proteome</keyword>
<dbReference type="OrthoDB" id="4332097at2759"/>
<reference evidence="2 3" key="1">
    <citation type="journal article" date="2018" name="PLoS Pathog.">
        <title>Evolution of structural diversity of trichothecenes, a family of toxins produced by plant pathogenic and entomopathogenic fungi.</title>
        <authorList>
            <person name="Proctor R.H."/>
            <person name="McCormick S.P."/>
            <person name="Kim H.S."/>
            <person name="Cardoza R.E."/>
            <person name="Stanley A.M."/>
            <person name="Lindo L."/>
            <person name="Kelly A."/>
            <person name="Brown D.W."/>
            <person name="Lee T."/>
            <person name="Vaughan M.M."/>
            <person name="Alexander N.J."/>
            <person name="Busman M."/>
            <person name="Gutierrez S."/>
        </authorList>
    </citation>
    <scope>NUCLEOTIDE SEQUENCE [LARGE SCALE GENOMIC DNA]</scope>
    <source>
        <strain evidence="2 3">NRRL 20695</strain>
    </source>
</reference>
<dbReference type="Gene3D" id="1.10.287.1490">
    <property type="match status" value="1"/>
</dbReference>
<proteinExistence type="predicted"/>
<organism evidence="2 3">
    <name type="scientific">Fusarium longipes</name>
    <dbReference type="NCBI Taxonomy" id="694270"/>
    <lineage>
        <taxon>Eukaryota</taxon>
        <taxon>Fungi</taxon>
        <taxon>Dikarya</taxon>
        <taxon>Ascomycota</taxon>
        <taxon>Pezizomycotina</taxon>
        <taxon>Sordariomycetes</taxon>
        <taxon>Hypocreomycetidae</taxon>
        <taxon>Hypocreales</taxon>
        <taxon>Nectriaceae</taxon>
        <taxon>Fusarium</taxon>
    </lineage>
</organism>
<gene>
    <name evidence="2" type="ORF">FLONG3_6620</name>
</gene>